<feature type="domain" description="C2H2-type" evidence="11">
    <location>
        <begin position="141"/>
        <end position="171"/>
    </location>
</feature>
<keyword evidence="3" id="KW-0677">Repeat</keyword>
<evidence type="ECO:0000256" key="1">
    <source>
        <dbReference type="ARBA" id="ARBA00004123"/>
    </source>
</evidence>
<feature type="compositionally biased region" description="Polar residues" evidence="10">
    <location>
        <begin position="307"/>
        <end position="321"/>
    </location>
</feature>
<evidence type="ECO:0000259" key="11">
    <source>
        <dbReference type="PROSITE" id="PS50157"/>
    </source>
</evidence>
<feature type="region of interest" description="Disordered" evidence="10">
    <location>
        <begin position="421"/>
        <end position="455"/>
    </location>
</feature>
<feature type="compositionally biased region" description="Low complexity" evidence="10">
    <location>
        <begin position="222"/>
        <end position="237"/>
    </location>
</feature>
<name>A0A5M8PY71_9LECA</name>
<feature type="compositionally biased region" description="Polar residues" evidence="10">
    <location>
        <begin position="550"/>
        <end position="574"/>
    </location>
</feature>
<evidence type="ECO:0000313" key="12">
    <source>
        <dbReference type="EMBL" id="KAA6413640.1"/>
    </source>
</evidence>
<gene>
    <name evidence="12" type="ORF">FRX48_02001</name>
</gene>
<evidence type="ECO:0000256" key="6">
    <source>
        <dbReference type="ARBA" id="ARBA00023015"/>
    </source>
</evidence>
<evidence type="ECO:0000313" key="13">
    <source>
        <dbReference type="Proteomes" id="UP000324767"/>
    </source>
</evidence>
<evidence type="ECO:0000256" key="5">
    <source>
        <dbReference type="ARBA" id="ARBA00022833"/>
    </source>
</evidence>
<evidence type="ECO:0000256" key="2">
    <source>
        <dbReference type="ARBA" id="ARBA00022723"/>
    </source>
</evidence>
<reference evidence="12 13" key="1">
    <citation type="submission" date="2019-09" db="EMBL/GenBank/DDBJ databases">
        <title>The hologenome of the rock-dwelling lichen Lasallia pustulata.</title>
        <authorList>
            <person name="Greshake Tzovaras B."/>
            <person name="Segers F."/>
            <person name="Bicker A."/>
            <person name="Dal Grande F."/>
            <person name="Otte J."/>
            <person name="Hankeln T."/>
            <person name="Schmitt I."/>
            <person name="Ebersberger I."/>
        </authorList>
    </citation>
    <scope>NUCLEOTIDE SEQUENCE [LARGE SCALE GENOMIC DNA]</scope>
    <source>
        <strain evidence="12">A1-1</strain>
    </source>
</reference>
<sequence>MMATTFQSVNASLPGRSYQMEVSTPTTPRAPRMTPPPSQSVPAAEESAPSTPTRHSFGGVNGQRPLPSPRFGSAMSSPPSKPPSQPHPDTLIRGSSHRSVRSVDSQDIDMDDSDEGEEGSEGESVDGESGRPSKKKKGQRFFCTEFPPCNLSFTRSEHLARHIRKHTGERPFQCHCARRFSRLDNLRQHAQTVHVNEEIPGDSLAATGTRFQRQIRTDRVRTPGGRSRASTSSSQGSHGRGHSRNLSSSSIGSTVSTLSRDDSRRRPPPLMIASDPSARARLTLETMRNQPPTPPGPHSSMADSPAGFSTPTSTTYSNVPSSPGYGSALASPLSSVSRSVNLWDSRTPGRRLSVPSGANPFQSPHGNTYPPPYFSPLAPSNALTTSSNNSVFGSPTSSTYSISKRDSAAAVEAEWRRRTWHPSTYSGHPQPATSRLSYYQTPDAPRPAFAPQASTAAQRLPGIETFDQISHRPATPQRRGPSPMQVDAPNRPPVYPGPSEQTTTGPNDRRGHASWDMSLHRNLTKLDITGGTPPRDAGMWGQQTIAEIQNAGQHSASMAQSYQAPQPASVTTHQEAQRRPAEGPSPQPVTPRRNKRHGWYNGPMYTQQAIMAQRTSPEDSSSSEGVPTPLTSTTEYQPSIVHSNGYIESHPAAVVQNGFASHSNHAAAYTLPSEAGVPQSSEHAISKDTSMSGLEALVAVATSEDKAPVHPRH</sequence>
<dbReference type="FunFam" id="3.30.160.60:FF:000758">
    <property type="entry name" value="C2H2 transcription factor, putative"/>
    <property type="match status" value="1"/>
</dbReference>
<dbReference type="GO" id="GO:0005634">
    <property type="term" value="C:nucleus"/>
    <property type="evidence" value="ECO:0007669"/>
    <property type="project" value="UniProtKB-SubCell"/>
</dbReference>
<dbReference type="InterPro" id="IPR013087">
    <property type="entry name" value="Znf_C2H2_type"/>
</dbReference>
<dbReference type="PANTHER" id="PTHR23235:SF127">
    <property type="entry name" value="TRANSCRIPTION FACTOR, PUTATIVE (AFU_ORTHOLOGUE AFUA_3G09820)-RELATED"/>
    <property type="match status" value="1"/>
</dbReference>
<dbReference type="GO" id="GO:0000981">
    <property type="term" value="F:DNA-binding transcription factor activity, RNA polymerase II-specific"/>
    <property type="evidence" value="ECO:0007669"/>
    <property type="project" value="TreeGrafter"/>
</dbReference>
<feature type="compositionally biased region" description="Low complexity" evidence="10">
    <location>
        <begin position="244"/>
        <end position="258"/>
    </location>
</feature>
<dbReference type="GO" id="GO:0000978">
    <property type="term" value="F:RNA polymerase II cis-regulatory region sequence-specific DNA binding"/>
    <property type="evidence" value="ECO:0007669"/>
    <property type="project" value="TreeGrafter"/>
</dbReference>
<dbReference type="SUPFAM" id="SSF57667">
    <property type="entry name" value="beta-beta-alpha zinc fingers"/>
    <property type="match status" value="1"/>
</dbReference>
<dbReference type="Gene3D" id="3.30.160.60">
    <property type="entry name" value="Classic Zinc Finger"/>
    <property type="match status" value="2"/>
</dbReference>
<comment type="caution">
    <text evidence="12">The sequence shown here is derived from an EMBL/GenBank/DDBJ whole genome shotgun (WGS) entry which is preliminary data.</text>
</comment>
<organism evidence="12 13">
    <name type="scientific">Lasallia pustulata</name>
    <dbReference type="NCBI Taxonomy" id="136370"/>
    <lineage>
        <taxon>Eukaryota</taxon>
        <taxon>Fungi</taxon>
        <taxon>Dikarya</taxon>
        <taxon>Ascomycota</taxon>
        <taxon>Pezizomycotina</taxon>
        <taxon>Lecanoromycetes</taxon>
        <taxon>OSLEUM clade</taxon>
        <taxon>Umbilicariomycetidae</taxon>
        <taxon>Umbilicariales</taxon>
        <taxon>Umbilicariaceae</taxon>
        <taxon>Lasallia</taxon>
    </lineage>
</organism>
<evidence type="ECO:0000256" key="10">
    <source>
        <dbReference type="SAM" id="MobiDB-lite"/>
    </source>
</evidence>
<accession>A0A5M8PY71</accession>
<proteinExistence type="predicted"/>
<dbReference type="InterPro" id="IPR036236">
    <property type="entry name" value="Znf_C2H2_sf"/>
</dbReference>
<evidence type="ECO:0000256" key="3">
    <source>
        <dbReference type="ARBA" id="ARBA00022737"/>
    </source>
</evidence>
<feature type="compositionally biased region" description="Polar residues" evidence="10">
    <location>
        <begin position="1"/>
        <end position="11"/>
    </location>
</feature>
<feature type="compositionally biased region" description="Polar residues" evidence="10">
    <location>
        <begin position="421"/>
        <end position="440"/>
    </location>
</feature>
<feature type="compositionally biased region" description="Polar residues" evidence="10">
    <location>
        <begin position="604"/>
        <end position="635"/>
    </location>
</feature>
<feature type="region of interest" description="Disordered" evidence="10">
    <location>
        <begin position="346"/>
        <end position="374"/>
    </location>
</feature>
<feature type="region of interest" description="Disordered" evidence="10">
    <location>
        <begin position="204"/>
        <end position="331"/>
    </location>
</feature>
<feature type="region of interest" description="Disordered" evidence="10">
    <location>
        <begin position="386"/>
        <end position="405"/>
    </location>
</feature>
<dbReference type="OrthoDB" id="624345at2759"/>
<dbReference type="FunFam" id="3.30.160.60:FF:000606">
    <property type="entry name" value="C2H2 transcription factor, putative"/>
    <property type="match status" value="1"/>
</dbReference>
<keyword evidence="5" id="KW-0862">Zinc</keyword>
<dbReference type="EMBL" id="VXIT01000003">
    <property type="protein sequence ID" value="KAA6413640.1"/>
    <property type="molecule type" value="Genomic_DNA"/>
</dbReference>
<evidence type="ECO:0000256" key="9">
    <source>
        <dbReference type="PROSITE-ProRule" id="PRU00042"/>
    </source>
</evidence>
<dbReference type="PANTHER" id="PTHR23235">
    <property type="entry name" value="KRUEPPEL-LIKE TRANSCRIPTION FACTOR"/>
    <property type="match status" value="1"/>
</dbReference>
<protein>
    <submittedName>
        <fullName evidence="12">C2h2 transcription factor</fullName>
    </submittedName>
</protein>
<dbReference type="AlphaFoldDB" id="A0A5M8PY71"/>
<evidence type="ECO:0000256" key="4">
    <source>
        <dbReference type="ARBA" id="ARBA00022771"/>
    </source>
</evidence>
<keyword evidence="7" id="KW-0804">Transcription</keyword>
<keyword evidence="2" id="KW-0479">Metal-binding</keyword>
<feature type="region of interest" description="Disordered" evidence="10">
    <location>
        <begin position="550"/>
        <end position="635"/>
    </location>
</feature>
<feature type="domain" description="C2H2-type" evidence="11">
    <location>
        <begin position="172"/>
        <end position="199"/>
    </location>
</feature>
<keyword evidence="6" id="KW-0805">Transcription regulation</keyword>
<feature type="compositionally biased region" description="Acidic residues" evidence="10">
    <location>
        <begin position="106"/>
        <end position="126"/>
    </location>
</feature>
<keyword evidence="8" id="KW-0539">Nucleus</keyword>
<feature type="region of interest" description="Disordered" evidence="10">
    <location>
        <begin position="467"/>
        <end position="514"/>
    </location>
</feature>
<dbReference type="GO" id="GO:0008270">
    <property type="term" value="F:zinc ion binding"/>
    <property type="evidence" value="ECO:0007669"/>
    <property type="project" value="UniProtKB-KW"/>
</dbReference>
<evidence type="ECO:0000256" key="7">
    <source>
        <dbReference type="ARBA" id="ARBA00023163"/>
    </source>
</evidence>
<dbReference type="PROSITE" id="PS50157">
    <property type="entry name" value="ZINC_FINGER_C2H2_2"/>
    <property type="match status" value="2"/>
</dbReference>
<feature type="region of interest" description="Disordered" evidence="10">
    <location>
        <begin position="1"/>
        <end position="138"/>
    </location>
</feature>
<evidence type="ECO:0000256" key="8">
    <source>
        <dbReference type="ARBA" id="ARBA00023242"/>
    </source>
</evidence>
<comment type="subcellular location">
    <subcellularLocation>
        <location evidence="1">Nucleus</location>
    </subcellularLocation>
</comment>
<dbReference type="GO" id="GO:0051701">
    <property type="term" value="P:biological process involved in interaction with host"/>
    <property type="evidence" value="ECO:0007669"/>
    <property type="project" value="UniProtKB-ARBA"/>
</dbReference>
<dbReference type="Proteomes" id="UP000324767">
    <property type="component" value="Unassembled WGS sequence"/>
</dbReference>
<feature type="compositionally biased region" description="Polar residues" evidence="10">
    <location>
        <begin position="386"/>
        <end position="402"/>
    </location>
</feature>
<keyword evidence="4 9" id="KW-0863">Zinc-finger</keyword>